<evidence type="ECO:0000259" key="2">
    <source>
        <dbReference type="PROSITE" id="PS50975"/>
    </source>
</evidence>
<proteinExistence type="predicted"/>
<gene>
    <name evidence="3" type="ORF">PaecuDRAFT_1033</name>
</gene>
<evidence type="ECO:0000313" key="4">
    <source>
        <dbReference type="Proteomes" id="UP000005387"/>
    </source>
</evidence>
<dbReference type="InterPro" id="IPR011761">
    <property type="entry name" value="ATP-grasp"/>
</dbReference>
<keyword evidence="4" id="KW-1185">Reference proteome</keyword>
<dbReference type="STRING" id="717606.PaecuDRAFT_1033"/>
<dbReference type="OrthoDB" id="20966at2"/>
<keyword evidence="1" id="KW-0547">Nucleotide-binding</keyword>
<name>E0I5W1_9BACL</name>
<evidence type="ECO:0000256" key="1">
    <source>
        <dbReference type="PROSITE-ProRule" id="PRU00409"/>
    </source>
</evidence>
<accession>E0I5W1</accession>
<dbReference type="Proteomes" id="UP000005387">
    <property type="component" value="Unassembled WGS sequence"/>
</dbReference>
<feature type="domain" description="ATP-grasp" evidence="2">
    <location>
        <begin position="162"/>
        <end position="359"/>
    </location>
</feature>
<dbReference type="EMBL" id="AEDD01000002">
    <property type="protein sequence ID" value="EFM12353.1"/>
    <property type="molecule type" value="Genomic_DNA"/>
</dbReference>
<organism evidence="3 4">
    <name type="scientific">Paenibacillus curdlanolyticus YK9</name>
    <dbReference type="NCBI Taxonomy" id="717606"/>
    <lineage>
        <taxon>Bacteria</taxon>
        <taxon>Bacillati</taxon>
        <taxon>Bacillota</taxon>
        <taxon>Bacilli</taxon>
        <taxon>Bacillales</taxon>
        <taxon>Paenibacillaceae</taxon>
        <taxon>Paenibacillus</taxon>
    </lineage>
</organism>
<dbReference type="AlphaFoldDB" id="E0I5W1"/>
<sequence>MSVAGQITRIHCGTFDAEQYWRGSELAKLPGLVDKENLRIVSMMDELLFAFCNPNEALITRKAMNPAHKQYLGDIGFRFYNNEFDLDGEGKETGKSMLQLLTEADHSAFTAISGGKPELEPFAAIPFTREASERHGFDCRMPDMDIIRRVNTKTYSTEMKERLDLANDSFIVNHSSELQLLGESLLRRGPFLIKDNYGVSGQGNLLVESISILERVVSYTAMQENKGKQSQFVVEPYLDKDCDFSCQFMIAEDGAYQLISVQRLANDEFAYQESYTPEPEFLQMLEGKGYFDLMERIAKGLYSDGYYGHVCVDSMQLRNGDLIPLIEINARKSMSLIKNQVDRFLTPQDLQGNLRYYSVTTTNAELQFEDLLAAMEDSDLLYRPGKDAGIIPLTANTLTINRKADKPYKGRLYVSMAGRHGQVRQELHQKLSGLLSSFSLQVMN</sequence>
<evidence type="ECO:0000313" key="3">
    <source>
        <dbReference type="EMBL" id="EFM12353.1"/>
    </source>
</evidence>
<dbReference type="GO" id="GO:0046872">
    <property type="term" value="F:metal ion binding"/>
    <property type="evidence" value="ECO:0007669"/>
    <property type="project" value="InterPro"/>
</dbReference>
<protein>
    <recommendedName>
        <fullName evidence="2">ATP-grasp domain-containing protein</fullName>
    </recommendedName>
</protein>
<dbReference type="eggNOG" id="COG0027">
    <property type="taxonomic scope" value="Bacteria"/>
</dbReference>
<dbReference type="PROSITE" id="PS50975">
    <property type="entry name" value="ATP_GRASP"/>
    <property type="match status" value="1"/>
</dbReference>
<keyword evidence="1" id="KW-0067">ATP-binding</keyword>
<reference evidence="3 4" key="1">
    <citation type="submission" date="2010-07" db="EMBL/GenBank/DDBJ databases">
        <title>The draft genome of Paenibacillus curdlanolyticus YK9.</title>
        <authorList>
            <consortium name="US DOE Joint Genome Institute (JGI-PGF)"/>
            <person name="Lucas S."/>
            <person name="Copeland A."/>
            <person name="Lapidus A."/>
            <person name="Cheng J.-F."/>
            <person name="Bruce D."/>
            <person name="Goodwin L."/>
            <person name="Pitluck S."/>
            <person name="Land M.L."/>
            <person name="Hauser L."/>
            <person name="Chang Y.-J."/>
            <person name="Jeffries C."/>
            <person name="Anderson I.J."/>
            <person name="Johnson E."/>
            <person name="Loganathan U."/>
            <person name="Mulhopadhyay B."/>
            <person name="Kyrpides N."/>
            <person name="Woyke T.J."/>
        </authorList>
    </citation>
    <scope>NUCLEOTIDE SEQUENCE [LARGE SCALE GENOMIC DNA]</scope>
    <source>
        <strain evidence="3 4">YK9</strain>
    </source>
</reference>
<dbReference type="SUPFAM" id="SSF56059">
    <property type="entry name" value="Glutathione synthetase ATP-binding domain-like"/>
    <property type="match status" value="1"/>
</dbReference>
<dbReference type="RefSeq" id="WP_006037048.1">
    <property type="nucleotide sequence ID" value="NZ_AEDD01000002.1"/>
</dbReference>
<dbReference type="GO" id="GO:0005524">
    <property type="term" value="F:ATP binding"/>
    <property type="evidence" value="ECO:0007669"/>
    <property type="project" value="UniProtKB-UniRule"/>
</dbReference>